<dbReference type="HOGENOM" id="CLU_908458_0_0_11"/>
<keyword evidence="3" id="KW-1185">Reference proteome</keyword>
<proteinExistence type="predicted"/>
<name>E4ND69_KITSK</name>
<dbReference type="PATRIC" id="fig|452652.3.peg.3347"/>
<dbReference type="Proteomes" id="UP000007076">
    <property type="component" value="Chromosome"/>
</dbReference>
<gene>
    <name evidence="2" type="ordered locus">KSE_33400</name>
</gene>
<keyword evidence="2" id="KW-0808">Transferase</keyword>
<dbReference type="RefSeq" id="WP_014136457.1">
    <property type="nucleotide sequence ID" value="NC_016109.1"/>
</dbReference>
<dbReference type="Gene3D" id="3.40.50.150">
    <property type="entry name" value="Vaccinia Virus protein VP39"/>
    <property type="match status" value="1"/>
</dbReference>
<dbReference type="InterPro" id="IPR029063">
    <property type="entry name" value="SAM-dependent_MTases_sf"/>
</dbReference>
<dbReference type="CDD" id="cd02440">
    <property type="entry name" value="AdoMet_MTases"/>
    <property type="match status" value="1"/>
</dbReference>
<feature type="domain" description="Methyltransferase" evidence="1">
    <location>
        <begin position="55"/>
        <end position="128"/>
    </location>
</feature>
<dbReference type="InterPro" id="IPR041698">
    <property type="entry name" value="Methyltransf_25"/>
</dbReference>
<dbReference type="SUPFAM" id="SSF53335">
    <property type="entry name" value="S-adenosyl-L-methionine-dependent methyltransferases"/>
    <property type="match status" value="1"/>
</dbReference>
<evidence type="ECO:0000259" key="1">
    <source>
        <dbReference type="Pfam" id="PF13649"/>
    </source>
</evidence>
<keyword evidence="2" id="KW-0489">Methyltransferase</keyword>
<evidence type="ECO:0000313" key="2">
    <source>
        <dbReference type="EMBL" id="BAJ29150.1"/>
    </source>
</evidence>
<accession>E4ND69</accession>
<dbReference type="GO" id="GO:0008168">
    <property type="term" value="F:methyltransferase activity"/>
    <property type="evidence" value="ECO:0007669"/>
    <property type="project" value="UniProtKB-KW"/>
</dbReference>
<dbReference type="AlphaFoldDB" id="E4ND69"/>
<dbReference type="EC" id="2.1.1.-" evidence="2"/>
<dbReference type="STRING" id="452652.KSE_33400"/>
<dbReference type="GO" id="GO:0032259">
    <property type="term" value="P:methylation"/>
    <property type="evidence" value="ECO:0007669"/>
    <property type="project" value="UniProtKB-KW"/>
</dbReference>
<dbReference type="KEGG" id="ksk:KSE_33400"/>
<dbReference type="EMBL" id="AP010968">
    <property type="protein sequence ID" value="BAJ29150.1"/>
    <property type="molecule type" value="Genomic_DNA"/>
</dbReference>
<dbReference type="Pfam" id="PF13649">
    <property type="entry name" value="Methyltransf_25"/>
    <property type="match status" value="1"/>
</dbReference>
<sequence>MSVETFNIGYKNADVYKEMLPPHYYGGTEDTDLVAELLEEIHGPADGRPRDLRALDLGCGPGRASWPLARYGSLHGADKSEGMIERFRSAFPAAEATVGDTERVVADLLAEGRAGSYDLVGSFWSLNYPLLECFEETSADGVVSVGDPEAGLVRARRIVDGLTRLLTADGHLVMLFFDADSAEQRLVTELWERIAPFPGTGRDYTWRIVEDVLLRAEREGRGTLDVRRLAGVAVAEDAAAAREWFRVGHLNTFPGLVDDPEVIARIDAFVAGHTAEDGRVMIPSGVRLVHFRAGAAAADHLPAAAE</sequence>
<dbReference type="eggNOG" id="COG2890">
    <property type="taxonomic scope" value="Bacteria"/>
</dbReference>
<organism evidence="2 3">
    <name type="scientific">Kitasatospora setae (strain ATCC 33774 / DSM 43861 / JCM 3304 / KCC A-0304 / NBRC 14216 / KM-6054)</name>
    <name type="common">Streptomyces setae</name>
    <dbReference type="NCBI Taxonomy" id="452652"/>
    <lineage>
        <taxon>Bacteria</taxon>
        <taxon>Bacillati</taxon>
        <taxon>Actinomycetota</taxon>
        <taxon>Actinomycetes</taxon>
        <taxon>Kitasatosporales</taxon>
        <taxon>Streptomycetaceae</taxon>
        <taxon>Kitasatospora</taxon>
    </lineage>
</organism>
<protein>
    <submittedName>
        <fullName evidence="2">Putative methyltransferase</fullName>
        <ecNumber evidence="2">2.1.1.-</ecNumber>
    </submittedName>
</protein>
<reference evidence="2 3" key="1">
    <citation type="journal article" date="2010" name="DNA Res.">
        <title>Genome sequence of Kitasatospora setae NBRC 14216T: an evolutionary snapshot of the family Streptomycetaceae.</title>
        <authorList>
            <person name="Ichikawa N."/>
            <person name="Oguchi A."/>
            <person name="Ikeda H."/>
            <person name="Ishikawa J."/>
            <person name="Kitani S."/>
            <person name="Watanabe Y."/>
            <person name="Nakamura S."/>
            <person name="Katano Y."/>
            <person name="Kishi E."/>
            <person name="Sasagawa M."/>
            <person name="Ankai A."/>
            <person name="Fukui S."/>
            <person name="Hashimoto Y."/>
            <person name="Kamata S."/>
            <person name="Otoguro M."/>
            <person name="Tanikawa S."/>
            <person name="Nihira T."/>
            <person name="Horinouchi S."/>
            <person name="Ohnishi Y."/>
            <person name="Hayakawa M."/>
            <person name="Kuzuyama T."/>
            <person name="Arisawa A."/>
            <person name="Nomoto F."/>
            <person name="Miura H."/>
            <person name="Takahashi Y."/>
            <person name="Fujita N."/>
        </authorList>
    </citation>
    <scope>NUCLEOTIDE SEQUENCE [LARGE SCALE GENOMIC DNA]</scope>
    <source>
        <strain evidence="3">ATCC 33774 / DSM 43861 / JCM 3304 / KCC A-0304 / NBRC 14216 / KM-6054</strain>
    </source>
</reference>
<evidence type="ECO:0000313" key="3">
    <source>
        <dbReference type="Proteomes" id="UP000007076"/>
    </source>
</evidence>